<name>A0ABS4EBP1_9FIRM</name>
<dbReference type="RefSeq" id="WP_234926253.1">
    <property type="nucleotide sequence ID" value="NZ_BAAACS010000012.1"/>
</dbReference>
<evidence type="ECO:0000256" key="7">
    <source>
        <dbReference type="ARBA" id="ARBA00022833"/>
    </source>
</evidence>
<comment type="cofactor">
    <cofactor evidence="1 10">
        <name>Zn(2+)</name>
        <dbReference type="ChEBI" id="CHEBI:29105"/>
    </cofactor>
</comment>
<keyword evidence="5 9" id="KW-0479">Metal-binding</keyword>
<dbReference type="Gene3D" id="2.30.250.10">
    <property type="entry name" value="Aminopeptidase i, Domain 2"/>
    <property type="match status" value="1"/>
</dbReference>
<comment type="similarity">
    <text evidence="2 9">Belongs to the peptidase M18 family.</text>
</comment>
<comment type="caution">
    <text evidence="11">The sequence shown here is derived from an EMBL/GenBank/DDBJ whole genome shotgun (WGS) entry which is preliminary data.</text>
</comment>
<evidence type="ECO:0000256" key="3">
    <source>
        <dbReference type="ARBA" id="ARBA00022438"/>
    </source>
</evidence>
<keyword evidence="8 9" id="KW-0482">Metalloprotease</keyword>
<dbReference type="PRINTS" id="PR00932">
    <property type="entry name" value="AMINO1PTASE"/>
</dbReference>
<evidence type="ECO:0000256" key="9">
    <source>
        <dbReference type="RuleBase" id="RU004386"/>
    </source>
</evidence>
<dbReference type="Pfam" id="PF02127">
    <property type="entry name" value="Peptidase_M18"/>
    <property type="match status" value="1"/>
</dbReference>
<gene>
    <name evidence="11" type="ORF">J2Z43_001740</name>
</gene>
<dbReference type="Gene3D" id="3.40.630.10">
    <property type="entry name" value="Zn peptidases"/>
    <property type="match status" value="1"/>
</dbReference>
<reference evidence="11 12" key="1">
    <citation type="submission" date="2021-03" db="EMBL/GenBank/DDBJ databases">
        <title>Genomic Encyclopedia of Type Strains, Phase IV (KMG-IV): sequencing the most valuable type-strain genomes for metagenomic binning, comparative biology and taxonomic classification.</title>
        <authorList>
            <person name="Goeker M."/>
        </authorList>
    </citation>
    <scope>NUCLEOTIDE SEQUENCE [LARGE SCALE GENOMIC DNA]</scope>
    <source>
        <strain evidence="11 12">DSM 1289</strain>
    </source>
</reference>
<evidence type="ECO:0000256" key="1">
    <source>
        <dbReference type="ARBA" id="ARBA00001947"/>
    </source>
</evidence>
<evidence type="ECO:0000256" key="6">
    <source>
        <dbReference type="ARBA" id="ARBA00022801"/>
    </source>
</evidence>
<keyword evidence="7 9" id="KW-0862">Zinc</keyword>
<dbReference type="NCBIfam" id="NF002759">
    <property type="entry name" value="PRK02813.1"/>
    <property type="match status" value="1"/>
</dbReference>
<protein>
    <recommendedName>
        <fullName evidence="10">M18 family aminopeptidase</fullName>
        <ecNumber evidence="10">3.4.11.-</ecNumber>
    </recommendedName>
</protein>
<keyword evidence="6 9" id="KW-0378">Hydrolase</keyword>
<dbReference type="EMBL" id="JAGGJX010000003">
    <property type="protein sequence ID" value="MBP1855345.1"/>
    <property type="molecule type" value="Genomic_DNA"/>
</dbReference>
<keyword evidence="12" id="KW-1185">Reference proteome</keyword>
<dbReference type="PANTHER" id="PTHR28570:SF3">
    <property type="entry name" value="ASPARTYL AMINOPEPTIDASE"/>
    <property type="match status" value="1"/>
</dbReference>
<keyword evidence="4 9" id="KW-0645">Protease</keyword>
<evidence type="ECO:0000313" key="11">
    <source>
        <dbReference type="EMBL" id="MBP1855345.1"/>
    </source>
</evidence>
<dbReference type="InterPro" id="IPR001948">
    <property type="entry name" value="Peptidase_M18"/>
</dbReference>
<dbReference type="SUPFAM" id="SSF101821">
    <property type="entry name" value="Aminopeptidase/glucanase lid domain"/>
    <property type="match status" value="1"/>
</dbReference>
<evidence type="ECO:0000256" key="4">
    <source>
        <dbReference type="ARBA" id="ARBA00022670"/>
    </source>
</evidence>
<keyword evidence="3 9" id="KW-0031">Aminopeptidase</keyword>
<evidence type="ECO:0000256" key="5">
    <source>
        <dbReference type="ARBA" id="ARBA00022723"/>
    </source>
</evidence>
<dbReference type="GO" id="GO:0004177">
    <property type="term" value="F:aminopeptidase activity"/>
    <property type="evidence" value="ECO:0007669"/>
    <property type="project" value="UniProtKB-KW"/>
</dbReference>
<dbReference type="PANTHER" id="PTHR28570">
    <property type="entry name" value="ASPARTYL AMINOPEPTIDASE"/>
    <property type="match status" value="1"/>
</dbReference>
<dbReference type="SUPFAM" id="SSF53187">
    <property type="entry name" value="Zn-dependent exopeptidases"/>
    <property type="match status" value="1"/>
</dbReference>
<dbReference type="CDD" id="cd05658">
    <property type="entry name" value="M18_DAP"/>
    <property type="match status" value="1"/>
</dbReference>
<accession>A0ABS4EBP1</accession>
<evidence type="ECO:0000256" key="2">
    <source>
        <dbReference type="ARBA" id="ARBA00008290"/>
    </source>
</evidence>
<evidence type="ECO:0000313" key="12">
    <source>
        <dbReference type="Proteomes" id="UP000767291"/>
    </source>
</evidence>
<dbReference type="EC" id="3.4.11.-" evidence="10"/>
<proteinExistence type="inferred from homology"/>
<dbReference type="Proteomes" id="UP000767291">
    <property type="component" value="Unassembled WGS sequence"/>
</dbReference>
<organism evidence="11 12">
    <name type="scientific">Metaclostridioides mangenotii</name>
    <dbReference type="NCBI Taxonomy" id="1540"/>
    <lineage>
        <taxon>Bacteria</taxon>
        <taxon>Bacillati</taxon>
        <taxon>Bacillota</taxon>
        <taxon>Clostridia</taxon>
        <taxon>Peptostreptococcales</taxon>
        <taxon>Peptostreptococcaceae</taxon>
        <taxon>Metaclostridioides</taxon>
    </lineage>
</organism>
<dbReference type="InterPro" id="IPR023358">
    <property type="entry name" value="Peptidase_M18_dom2"/>
</dbReference>
<sequence>MNKNILSNELNNLSNEIIDFIYSSPTAFHAVASVKSMLDENGFTELQLNRKWSVKDGGKYYVTKNLSAIVAFIVNSENVAEEGFKIIGSHSDSPTFRIKPNAEISVENSYLKLNTEGYGGMILSTWLDRPLSIAGRVVLSGGNTEESILNPVEKIINFGRPMCIIPNVAIHLNRGVNDGYKFNKQVDMLPLVGILNDTLEKDNYLLKEISKELDVDIEDIVDFDLFLYEFEKGCLMGANNEFISIGRQDNLSMAYTSIKSLIESRSGKGINVVSIFDNEEVGSSTKQGADSNMLLNILERICISLGKDREEFFEAIYSSYMISADLAHAVHPNITSKHDPTNRPVMGGGPAIKINANQAYTSDAYSTSIYKNICKSAGVKYQEFVNRSDERGGSTIGPISSTHLDIPSVDVGCPILSMHSIRELGCVEDYIDIYKTFRTLYSL</sequence>
<evidence type="ECO:0000256" key="8">
    <source>
        <dbReference type="ARBA" id="ARBA00023049"/>
    </source>
</evidence>
<evidence type="ECO:0000256" key="10">
    <source>
        <dbReference type="RuleBase" id="RU004387"/>
    </source>
</evidence>